<dbReference type="OrthoDB" id="5829065at2"/>
<accession>A0A2S7VJ42</accession>
<evidence type="ECO:0000313" key="4">
    <source>
        <dbReference type="Proteomes" id="UP000238730"/>
    </source>
</evidence>
<keyword evidence="1" id="KW-0732">Signal</keyword>
<feature type="domain" description="Putative auto-transporter adhesin head GIN" evidence="2">
    <location>
        <begin position="139"/>
        <end position="258"/>
    </location>
</feature>
<evidence type="ECO:0000256" key="1">
    <source>
        <dbReference type="SAM" id="SignalP"/>
    </source>
</evidence>
<evidence type="ECO:0000259" key="2">
    <source>
        <dbReference type="Pfam" id="PF10988"/>
    </source>
</evidence>
<comment type="caution">
    <text evidence="3">The sequence shown here is derived from an EMBL/GenBank/DDBJ whole genome shotgun (WGS) entry which is preliminary data.</text>
</comment>
<evidence type="ECO:0000313" key="3">
    <source>
        <dbReference type="EMBL" id="PQJ61772.1"/>
    </source>
</evidence>
<dbReference type="Proteomes" id="UP000238730">
    <property type="component" value="Unassembled WGS sequence"/>
</dbReference>
<dbReference type="InterPro" id="IPR021255">
    <property type="entry name" value="DUF2807"/>
</dbReference>
<organism evidence="3 4">
    <name type="scientific">Photobacterium angustum</name>
    <dbReference type="NCBI Taxonomy" id="661"/>
    <lineage>
        <taxon>Bacteria</taxon>
        <taxon>Pseudomonadati</taxon>
        <taxon>Pseudomonadota</taxon>
        <taxon>Gammaproteobacteria</taxon>
        <taxon>Vibrionales</taxon>
        <taxon>Vibrionaceae</taxon>
        <taxon>Photobacterium</taxon>
    </lineage>
</organism>
<dbReference type="PANTHER" id="PTHR39200">
    <property type="entry name" value="HYPOTHETICAL EXPORTED PROTEIN"/>
    <property type="match status" value="1"/>
</dbReference>
<dbReference type="AlphaFoldDB" id="A0A2S7VJ42"/>
<dbReference type="Pfam" id="PF10988">
    <property type="entry name" value="DUF2807"/>
    <property type="match status" value="1"/>
</dbReference>
<dbReference type="Gene3D" id="2.160.20.120">
    <property type="match status" value="1"/>
</dbReference>
<name>A0A2S7VJ42_PHOAN</name>
<feature type="signal peptide" evidence="1">
    <location>
        <begin position="1"/>
        <end position="24"/>
    </location>
</feature>
<reference evidence="3 4" key="1">
    <citation type="submission" date="2016-12" db="EMBL/GenBank/DDBJ databases">
        <title>Diversity of luminous bacteria.</title>
        <authorList>
            <person name="Yoshizawa S."/>
            <person name="Kogure K."/>
        </authorList>
    </citation>
    <scope>NUCLEOTIDE SEQUENCE [LARGE SCALE GENOMIC DNA]</scope>
    <source>
        <strain evidence="3 4">LC1-200</strain>
    </source>
</reference>
<dbReference type="EMBL" id="MSCJ01000003">
    <property type="protein sequence ID" value="PQJ61772.1"/>
    <property type="molecule type" value="Genomic_DNA"/>
</dbReference>
<sequence>MRKSSLLIAALLAISTSTFSKAMAETVTMHKDIQGISKISLNSAGKLFIQQGNKNSLKIEIDKELIPELNVSKTWNMLNLGLKHSYNYHPNSVKYYVVMKDISQVSTKNSGQVIISSNIKGKDLDLNVENSGSISTKQINVSHSTKIALANSGSISVGNLNTNDLDLSLKNSGSIAISNLHAKNLDSSLTNSGSVNIYGGKVNLQTIKLANSGTYKSQLQASRADIHISGSGSVYADVKDQASVNISGSGDLYVKGKPAFKSVSITGSGQIHSMQTFH</sequence>
<dbReference type="RefSeq" id="WP_105061642.1">
    <property type="nucleotide sequence ID" value="NZ_MSCJ01000003.1"/>
</dbReference>
<feature type="chain" id="PRO_5015416570" evidence="1">
    <location>
        <begin position="25"/>
        <end position="278"/>
    </location>
</feature>
<proteinExistence type="predicted"/>
<gene>
    <name evidence="3" type="ORF">BTO08_15905</name>
</gene>
<dbReference type="PANTHER" id="PTHR39200:SF1">
    <property type="entry name" value="AUTO-TRANSPORTER ADHESIN HEAD GIN DOMAIN-CONTAINING PROTEIN-RELATED"/>
    <property type="match status" value="1"/>
</dbReference>
<protein>
    <submittedName>
        <fullName evidence="3">DUF2807 domain-containing protein</fullName>
    </submittedName>
</protein>